<evidence type="ECO:0000256" key="2">
    <source>
        <dbReference type="ARBA" id="ARBA00022581"/>
    </source>
</evidence>
<protein>
    <recommendedName>
        <fullName evidence="6">P0 protein</fullName>
    </recommendedName>
</protein>
<dbReference type="GO" id="GO:0016032">
    <property type="term" value="P:viral process"/>
    <property type="evidence" value="ECO:0007669"/>
    <property type="project" value="InterPro"/>
</dbReference>
<organism evidence="5">
    <name type="scientific">Turnip yellows virus</name>
    <dbReference type="NCBI Taxonomy" id="131083"/>
    <lineage>
        <taxon>Viruses</taxon>
        <taxon>Riboviria</taxon>
        <taxon>Orthornavirae</taxon>
        <taxon>Pisuviricota</taxon>
        <taxon>Pisoniviricetes</taxon>
        <taxon>Sobelivirales</taxon>
        <taxon>Solemoviridae</taxon>
        <taxon>Polerovirus</taxon>
        <taxon>Polerovirus TUYV</taxon>
    </lineage>
</organism>
<dbReference type="InterPro" id="IPR006755">
    <property type="entry name" value="Virus_P0"/>
</dbReference>
<keyword evidence="1" id="KW-0941">Suppressor of RNA silencing</keyword>
<dbReference type="Pfam" id="PF04662">
    <property type="entry name" value="Luteo_PO"/>
    <property type="match status" value="1"/>
</dbReference>
<reference evidence="5" key="1">
    <citation type="submission" date="2021-08" db="EMBL/GenBank/DDBJ databases">
        <title>Integrating high throughput sequencing into survey design reveals turnip yellows virus and soybean dwarf virus in pea (Pisum sativum) in the United Kingdom.</title>
        <authorList>
            <person name="Fowkes A.R."/>
            <person name="McGreig S."/>
            <person name="Pufal H."/>
            <person name="Duffy S."/>
            <person name="Howard B."/>
            <person name="Adams I.P."/>
            <person name="Macarthur R."/>
            <person name="Fox A."/>
        </authorList>
    </citation>
    <scope>NUCLEOTIDE SEQUENCE</scope>
    <source>
        <strain evidence="5">Louth TuYV</strain>
    </source>
</reference>
<keyword evidence="2" id="KW-0945">Host-virus interaction</keyword>
<proteinExistence type="predicted"/>
<sequence length="250" mass="29163">MMQFVAHDNFHTLEVRKVRYLHPKQVTFLLAGLLLNIKQFVKAIKERNNEFKIDIFLRSLLYQLPLHLGDHIHDDVRKSILAPEPELCAWFSLQTGYAPASTSGRVNLYVPGTKTSRGRIIQRSFASNFSEKLKRFPECLFGSLEYFQRFLSTWTKDVERRIFSRCREIPLGSDTLVELANLGELLRVMVVGEQFHNSRLLSRLAVHCYKIYGEDGFISFWRIANLDHFDCFLTPEEILFSSSVYTEMFV</sequence>
<evidence type="ECO:0008006" key="6">
    <source>
        <dbReference type="Google" id="ProtNLM"/>
    </source>
</evidence>
<dbReference type="EMBL" id="OK030772">
    <property type="protein sequence ID" value="UGN61110.1"/>
    <property type="molecule type" value="Genomic_RNA"/>
</dbReference>
<evidence type="ECO:0000256" key="1">
    <source>
        <dbReference type="ARBA" id="ARBA00022463"/>
    </source>
</evidence>
<keyword evidence="3" id="KW-1090">Inhibition of host innate immune response by virus</keyword>
<evidence type="ECO:0000256" key="3">
    <source>
        <dbReference type="ARBA" id="ARBA00022632"/>
    </source>
</evidence>
<evidence type="ECO:0000256" key="4">
    <source>
        <dbReference type="ARBA" id="ARBA00023280"/>
    </source>
</evidence>
<keyword evidence="4" id="KW-0899">Viral immunoevasion</keyword>
<name>A0A8K1TML2_9VIRU</name>
<dbReference type="GO" id="GO:0052170">
    <property type="term" value="P:symbiont-mediated suppression of host innate immune response"/>
    <property type="evidence" value="ECO:0007669"/>
    <property type="project" value="UniProtKB-KW"/>
</dbReference>
<accession>A0A8K1TML2</accession>
<evidence type="ECO:0000313" key="5">
    <source>
        <dbReference type="EMBL" id="UGN61110.1"/>
    </source>
</evidence>